<dbReference type="PROSITE" id="PS50012">
    <property type="entry name" value="RCC1_3"/>
    <property type="match status" value="1"/>
</dbReference>
<dbReference type="SUPFAM" id="SSF50985">
    <property type="entry name" value="RCC1/BLIP-II"/>
    <property type="match status" value="1"/>
</dbReference>
<reference evidence="1 2" key="1">
    <citation type="submission" date="2021-12" db="EMBL/GenBank/DDBJ databases">
        <title>Discovery of the Pendulisporaceae a myxobacterial family with distinct sporulation behavior and unique specialized metabolism.</title>
        <authorList>
            <person name="Garcia R."/>
            <person name="Popoff A."/>
            <person name="Bader C.D."/>
            <person name="Loehr J."/>
            <person name="Walesch S."/>
            <person name="Walt C."/>
            <person name="Boldt J."/>
            <person name="Bunk B."/>
            <person name="Haeckl F.J.F.P.J."/>
            <person name="Gunesch A.P."/>
            <person name="Birkelbach J."/>
            <person name="Nuebel U."/>
            <person name="Pietschmann T."/>
            <person name="Bach T."/>
            <person name="Mueller R."/>
        </authorList>
    </citation>
    <scope>NUCLEOTIDE SEQUENCE [LARGE SCALE GENOMIC DNA]</scope>
    <source>
        <strain evidence="1 2">MSr12523</strain>
    </source>
</reference>
<name>A0ABZ2K1C5_9BACT</name>
<sequence>MAAVSRDRARAWTLGGLAISFGVGIVAACGSNSDNGADVVPTNDAGTDRGSIIPQPVVHVPVAIAAGGNQVCATMDDGRVFCWGANDYGQLGNPQGTPLLDGGFEFDGRSVATPALASVSHVTQLSTMGARIDGGYEVRATCAILPDAQAQCWGSSQFDELGRGMVDRLPHPEAMPVTKLGPVEQIVTSGGTSCAVSAQGAQCWGYSNRWNDAGVTEGGVAKERTISGLLGSVITQIALGDHHGCVLTNYGGIYCWGLHDEQQGPERVWFAKNARVNSISAGRQTTCALLTAGMFNALGPMASIAFSGGAHRTAAQSTSLGPRLSYCQRTPPPHSRWS</sequence>
<protein>
    <submittedName>
        <fullName evidence="1">Uncharacterized protein</fullName>
    </submittedName>
</protein>
<gene>
    <name evidence="1" type="ORF">LZC95_31570</name>
</gene>
<dbReference type="Gene3D" id="2.130.10.30">
    <property type="entry name" value="Regulator of chromosome condensation 1/beta-lactamase-inhibitor protein II"/>
    <property type="match status" value="1"/>
</dbReference>
<proteinExistence type="predicted"/>
<dbReference type="InterPro" id="IPR009091">
    <property type="entry name" value="RCC1/BLIP-II"/>
</dbReference>
<dbReference type="PANTHER" id="PTHR45982">
    <property type="entry name" value="REGULATOR OF CHROMOSOME CONDENSATION"/>
    <property type="match status" value="1"/>
</dbReference>
<evidence type="ECO:0000313" key="1">
    <source>
        <dbReference type="EMBL" id="WXA90982.1"/>
    </source>
</evidence>
<dbReference type="PANTHER" id="PTHR45982:SF1">
    <property type="entry name" value="REGULATOR OF CHROMOSOME CONDENSATION"/>
    <property type="match status" value="1"/>
</dbReference>
<dbReference type="PROSITE" id="PS51257">
    <property type="entry name" value="PROKAR_LIPOPROTEIN"/>
    <property type="match status" value="1"/>
</dbReference>
<dbReference type="Pfam" id="PF13540">
    <property type="entry name" value="RCC1_2"/>
    <property type="match status" value="2"/>
</dbReference>
<dbReference type="InterPro" id="IPR000408">
    <property type="entry name" value="Reg_chr_condens"/>
</dbReference>
<evidence type="ECO:0000313" key="2">
    <source>
        <dbReference type="Proteomes" id="UP001379533"/>
    </source>
</evidence>
<organism evidence="1 2">
    <name type="scientific">Pendulispora brunnea</name>
    <dbReference type="NCBI Taxonomy" id="2905690"/>
    <lineage>
        <taxon>Bacteria</taxon>
        <taxon>Pseudomonadati</taxon>
        <taxon>Myxococcota</taxon>
        <taxon>Myxococcia</taxon>
        <taxon>Myxococcales</taxon>
        <taxon>Sorangiineae</taxon>
        <taxon>Pendulisporaceae</taxon>
        <taxon>Pendulispora</taxon>
    </lineage>
</organism>
<dbReference type="InterPro" id="IPR051553">
    <property type="entry name" value="Ran_GTPase-activating"/>
</dbReference>
<keyword evidence="2" id="KW-1185">Reference proteome</keyword>
<dbReference type="EMBL" id="CP089982">
    <property type="protein sequence ID" value="WXA90982.1"/>
    <property type="molecule type" value="Genomic_DNA"/>
</dbReference>
<dbReference type="RefSeq" id="WP_394841602.1">
    <property type="nucleotide sequence ID" value="NZ_CP089982.1"/>
</dbReference>
<dbReference type="Proteomes" id="UP001379533">
    <property type="component" value="Chromosome"/>
</dbReference>
<accession>A0ABZ2K1C5</accession>